<evidence type="ECO:0000313" key="2">
    <source>
        <dbReference type="EMBL" id="ROS05655.1"/>
    </source>
</evidence>
<reference evidence="2 3" key="1">
    <citation type="submission" date="2018-11" db="EMBL/GenBank/DDBJ databases">
        <title>Genomic Encyclopedia of Type Strains, Phase IV (KMG-IV): sequencing the most valuable type-strain genomes for metagenomic binning, comparative biology and taxonomic classification.</title>
        <authorList>
            <person name="Goeker M."/>
        </authorList>
    </citation>
    <scope>NUCLEOTIDE SEQUENCE [LARGE SCALE GENOMIC DNA]</scope>
    <source>
        <strain evidence="2 3">DSM 100316</strain>
    </source>
</reference>
<sequence>MKVKLTKVIRKKADPDTTVTIACFHLRHEHPQLVGPEQDASKEKLTAKTIKKDEPT</sequence>
<dbReference type="EMBL" id="RKHR01000003">
    <property type="protein sequence ID" value="ROS05655.1"/>
    <property type="molecule type" value="Genomic_DNA"/>
</dbReference>
<evidence type="ECO:0000313" key="3">
    <source>
        <dbReference type="Proteomes" id="UP000275394"/>
    </source>
</evidence>
<accession>A0A3N2E258</accession>
<dbReference type="AlphaFoldDB" id="A0A3N2E258"/>
<evidence type="ECO:0000256" key="1">
    <source>
        <dbReference type="SAM" id="MobiDB-lite"/>
    </source>
</evidence>
<keyword evidence="3" id="KW-1185">Reference proteome</keyword>
<protein>
    <submittedName>
        <fullName evidence="2">Uncharacterized protein</fullName>
    </submittedName>
</protein>
<gene>
    <name evidence="2" type="ORF">EDC56_1201</name>
</gene>
<dbReference type="RefSeq" id="WP_162844094.1">
    <property type="nucleotide sequence ID" value="NZ_RKHR01000003.1"/>
</dbReference>
<proteinExistence type="predicted"/>
<organism evidence="2 3">
    <name type="scientific">Sinobacterium caligoides</name>
    <dbReference type="NCBI Taxonomy" id="933926"/>
    <lineage>
        <taxon>Bacteria</taxon>
        <taxon>Pseudomonadati</taxon>
        <taxon>Pseudomonadota</taxon>
        <taxon>Gammaproteobacteria</taxon>
        <taxon>Cellvibrionales</taxon>
        <taxon>Spongiibacteraceae</taxon>
        <taxon>Sinobacterium</taxon>
    </lineage>
</organism>
<name>A0A3N2E258_9GAMM</name>
<comment type="caution">
    <text evidence="2">The sequence shown here is derived from an EMBL/GenBank/DDBJ whole genome shotgun (WGS) entry which is preliminary data.</text>
</comment>
<feature type="region of interest" description="Disordered" evidence="1">
    <location>
        <begin position="33"/>
        <end position="56"/>
    </location>
</feature>
<feature type="compositionally biased region" description="Basic and acidic residues" evidence="1">
    <location>
        <begin position="39"/>
        <end position="56"/>
    </location>
</feature>
<dbReference type="Proteomes" id="UP000275394">
    <property type="component" value="Unassembled WGS sequence"/>
</dbReference>